<dbReference type="RefSeq" id="WP_124346776.1">
    <property type="nucleotide sequence ID" value="NZ_CP027706.1"/>
</dbReference>
<organism evidence="3 4">
    <name type="scientific">Pseudomonas sessilinigenes</name>
    <dbReference type="NCBI Taxonomy" id="658629"/>
    <lineage>
        <taxon>Bacteria</taxon>
        <taxon>Pseudomonadati</taxon>
        <taxon>Pseudomonadota</taxon>
        <taxon>Gammaproteobacteria</taxon>
        <taxon>Pseudomonadales</taxon>
        <taxon>Pseudomonadaceae</taxon>
        <taxon>Pseudomonas</taxon>
    </lineage>
</organism>
<dbReference type="Proteomes" id="UP000693952">
    <property type="component" value="Chromosome"/>
</dbReference>
<accession>A0ABX8MWE3</accession>
<keyword evidence="2" id="KW-0732">Signal</keyword>
<keyword evidence="4" id="KW-1185">Reference proteome</keyword>
<gene>
    <name evidence="3" type="ORF">KSS89_15490</name>
</gene>
<feature type="chain" id="PRO_5047034982" evidence="2">
    <location>
        <begin position="23"/>
        <end position="126"/>
    </location>
</feature>
<feature type="region of interest" description="Disordered" evidence="1">
    <location>
        <begin position="62"/>
        <end position="92"/>
    </location>
</feature>
<proteinExistence type="predicted"/>
<feature type="signal peptide" evidence="2">
    <location>
        <begin position="1"/>
        <end position="22"/>
    </location>
</feature>
<name>A0ABX8MWE3_9PSED</name>
<evidence type="ECO:0000256" key="1">
    <source>
        <dbReference type="SAM" id="MobiDB-lite"/>
    </source>
</evidence>
<sequence>MSNSKRYVSGLLLALWALSAVAEELPHGSILQRFGVSPDQLPAGQAGSSMGQAPAPARFHLEPEQPALQLRLGDDRPPESTGNISIDNANARERARCRQLRDELVRRGKAMGVFCERGQAGLPWSP</sequence>
<evidence type="ECO:0000313" key="3">
    <source>
        <dbReference type="EMBL" id="QXH43567.1"/>
    </source>
</evidence>
<evidence type="ECO:0000313" key="4">
    <source>
        <dbReference type="Proteomes" id="UP000693952"/>
    </source>
</evidence>
<dbReference type="EMBL" id="CP077074">
    <property type="protein sequence ID" value="QXH43567.1"/>
    <property type="molecule type" value="Genomic_DNA"/>
</dbReference>
<evidence type="ECO:0000256" key="2">
    <source>
        <dbReference type="SAM" id="SignalP"/>
    </source>
</evidence>
<reference evidence="3" key="1">
    <citation type="submission" date="2021-06" db="EMBL/GenBank/DDBJ databases">
        <title>Updating the genus Pseudomonas: Description of 43 new species and partition of the Pseudomonas putida group.</title>
        <authorList>
            <person name="Girard L."/>
            <person name="Lood C."/>
            <person name="Vandamme P."/>
            <person name="Rokni-Zadeh H."/>
            <person name="van Noort V."/>
            <person name="Hofte M."/>
            <person name="Lavigne R."/>
            <person name="De Mot R."/>
        </authorList>
    </citation>
    <scope>NUCLEOTIDE SEQUENCE</scope>
    <source>
        <strain evidence="3">CMR12a</strain>
    </source>
</reference>
<protein>
    <submittedName>
        <fullName evidence="3">Uncharacterized protein</fullName>
    </submittedName>
</protein>